<feature type="chain" id="PRO_5045977337" evidence="3">
    <location>
        <begin position="20"/>
        <end position="1202"/>
    </location>
</feature>
<evidence type="ECO:0000256" key="3">
    <source>
        <dbReference type="SAM" id="SignalP"/>
    </source>
</evidence>
<feature type="domain" description="Bacterial surface antigen (D15)" evidence="5">
    <location>
        <begin position="945"/>
        <end position="1161"/>
    </location>
</feature>
<evidence type="ECO:0000256" key="1">
    <source>
        <dbReference type="ARBA" id="ARBA00004370"/>
    </source>
</evidence>
<dbReference type="EMBL" id="CP139960">
    <property type="protein sequence ID" value="WQD37830.1"/>
    <property type="molecule type" value="Genomic_DNA"/>
</dbReference>
<keyword evidence="7" id="KW-1185">Reference proteome</keyword>
<dbReference type="InterPro" id="IPR029052">
    <property type="entry name" value="Metallo-depent_PP-like"/>
</dbReference>
<dbReference type="Gene3D" id="3.60.21.10">
    <property type="match status" value="2"/>
</dbReference>
<dbReference type="Proteomes" id="UP001325680">
    <property type="component" value="Chromosome"/>
</dbReference>
<evidence type="ECO:0000313" key="6">
    <source>
        <dbReference type="EMBL" id="WQD37830.1"/>
    </source>
</evidence>
<sequence>MITRTLITLVGLITSTVLAAQPQPVQRVILIGDAGEINHEQTTVIPDAAAKVLPGITSVFYLGDNVYPRGMGLPGTKAEAEGQAILRSQFAPLRAKGAPVYFLPGNHDWDRMGKQGLAKIKAQGDFITAQNDPQLKMIPANGCPDPVEISLGDQAVVIAYDSEWWLFPYNKENKDAECDCDTETEVLEKLSGLFWKNKDKLILLASHHPFRSYGVHGGKYNWKDHLFPLTTLNKNMWIPLPGLGSLYPLLRKSVFMNAEDLGHPEYQQLIQRVEAVAEGFPNIIKVAGHEHGLQLIDDKGLQVVSGAGAKSTYAKKGKHALFTDEKQGFAVIDIFADKTSGIQFNVYGKDGVVREAYKHTAGYTAGDNSLPSESSGLRGDSITVAAKAKYDQVGRLHRKIFGENYRKEWAAPTRLPIIHLSRLQGGLKPLQRGGGMQTVSIRLADTSGKEWVLRSVNKVPDAVLPEGLRSTFASDLVDDYVSGQHPYSALIIPPLASAIKVPHASPVIGVVAPDPNLGMYNQLMAGSVALLEEREPGGNSDNSEKLVKALLKDNDNTFKAKTFFRAMLLDLLVSDWDRHEDQWRWLNTSNTKDKDYAPVPRDRDQVLKINTGIVPKMITRSWLMPTFQGFDSIIPSVKYSLYKHRFVHAFPAFQFAKDEWKEMTADFVNKMTDSVIDVAIAQLPASSRTIRGAALAATMKKRRDQLPAAMDRYYNFYNQVVDLRLSDKNEQVLLEDAPGGGLHLIVRKINKDGEVKGKLVDRVYEPEITREIRLYTGAGTDTISVGHSNSRIKLRMIGGKGDKHIAVVQPGPGIRFYSQSGGVTYSGDESRIRKKISDDSLQTAFVPVNLYSKTMPLITGGFNRDDGLILGGGFRHIQQKGFRKLPYSSSQQLLVSGAFATAAYQVKLKADWIEVAGKADIELQAFTFAPHNTHNFFGIGNNTVYDKTHAITYYRSRYTIAQVDPLLRWRLDKNVTLRLGPSFQYYSMEEDDNEDRFILTQPLLSYDSAELTRSRLFAGALFSYEKDSRNSNLFPTKGGYFSLQIRGYTGLNRYSRSLVQALPVMAVYMPLNHQSSIILANRTGGGVTLGNAAFYQSMFQGGHDNLRGFRNYRFAGEHMLYNNLELRMRLAQIGSYILPGQLGATFFYDAGKVWAKGADSGEIHQGIGGGIYFAPANIAVFQLLAGYSKEGWNPHFTMGFRF</sequence>
<dbReference type="InterPro" id="IPR004843">
    <property type="entry name" value="Calcineurin-like_PHP"/>
</dbReference>
<accession>A0ABZ0W6T2</accession>
<proteinExistence type="predicted"/>
<gene>
    <name evidence="6" type="ORF">U0035_19365</name>
</gene>
<evidence type="ECO:0000313" key="7">
    <source>
        <dbReference type="Proteomes" id="UP001325680"/>
    </source>
</evidence>
<dbReference type="RefSeq" id="WP_114790592.1">
    <property type="nucleotide sequence ID" value="NZ_CP139960.1"/>
</dbReference>
<protein>
    <submittedName>
        <fullName evidence="6">BamA/TamA family outer membrane protein</fullName>
    </submittedName>
</protein>
<dbReference type="Pfam" id="PF01103">
    <property type="entry name" value="Omp85"/>
    <property type="match status" value="1"/>
</dbReference>
<organism evidence="6 7">
    <name type="scientific">Niabella yanshanensis</name>
    <dbReference type="NCBI Taxonomy" id="577386"/>
    <lineage>
        <taxon>Bacteria</taxon>
        <taxon>Pseudomonadati</taxon>
        <taxon>Bacteroidota</taxon>
        <taxon>Chitinophagia</taxon>
        <taxon>Chitinophagales</taxon>
        <taxon>Chitinophagaceae</taxon>
        <taxon>Niabella</taxon>
    </lineage>
</organism>
<dbReference type="Pfam" id="PF00149">
    <property type="entry name" value="Metallophos"/>
    <property type="match status" value="1"/>
</dbReference>
<dbReference type="SUPFAM" id="SSF56300">
    <property type="entry name" value="Metallo-dependent phosphatases"/>
    <property type="match status" value="1"/>
</dbReference>
<evidence type="ECO:0000256" key="2">
    <source>
        <dbReference type="ARBA" id="ARBA00023136"/>
    </source>
</evidence>
<name>A0ABZ0W6T2_9BACT</name>
<dbReference type="Gene3D" id="2.40.160.50">
    <property type="entry name" value="membrane protein fhac: a member of the omp85/tpsb transporter family"/>
    <property type="match status" value="1"/>
</dbReference>
<comment type="subcellular location">
    <subcellularLocation>
        <location evidence="1">Membrane</location>
    </subcellularLocation>
</comment>
<evidence type="ECO:0000259" key="4">
    <source>
        <dbReference type="Pfam" id="PF00149"/>
    </source>
</evidence>
<keyword evidence="3" id="KW-0732">Signal</keyword>
<reference evidence="6 7" key="1">
    <citation type="submission" date="2023-12" db="EMBL/GenBank/DDBJ databases">
        <title>Genome sequencing and assembly of bacterial species from a model synthetic community.</title>
        <authorList>
            <person name="Hogle S.L."/>
        </authorList>
    </citation>
    <scope>NUCLEOTIDE SEQUENCE [LARGE SCALE GENOMIC DNA]</scope>
    <source>
        <strain evidence="6 7">HAMBI_3031</strain>
    </source>
</reference>
<keyword evidence="2" id="KW-0472">Membrane</keyword>
<evidence type="ECO:0000259" key="5">
    <source>
        <dbReference type="Pfam" id="PF01103"/>
    </source>
</evidence>
<dbReference type="InterPro" id="IPR000184">
    <property type="entry name" value="Bac_surfAg_D15"/>
</dbReference>
<feature type="domain" description="Calcineurin-like phosphoesterase" evidence="4">
    <location>
        <begin position="27"/>
        <end position="223"/>
    </location>
</feature>
<feature type="signal peptide" evidence="3">
    <location>
        <begin position="1"/>
        <end position="19"/>
    </location>
</feature>